<evidence type="ECO:0000256" key="12">
    <source>
        <dbReference type="ARBA" id="ARBA00023136"/>
    </source>
</evidence>
<dbReference type="GO" id="GO:0016705">
    <property type="term" value="F:oxidoreductase activity, acting on paired donors, with incorporation or reduction of molecular oxygen"/>
    <property type="evidence" value="ECO:0007669"/>
    <property type="project" value="InterPro"/>
</dbReference>
<organism evidence="16 17">
    <name type="scientific">Cryptotermes secundus</name>
    <dbReference type="NCBI Taxonomy" id="105785"/>
    <lineage>
        <taxon>Eukaryota</taxon>
        <taxon>Metazoa</taxon>
        <taxon>Ecdysozoa</taxon>
        <taxon>Arthropoda</taxon>
        <taxon>Hexapoda</taxon>
        <taxon>Insecta</taxon>
        <taxon>Pterygota</taxon>
        <taxon>Neoptera</taxon>
        <taxon>Polyneoptera</taxon>
        <taxon>Dictyoptera</taxon>
        <taxon>Blattodea</taxon>
        <taxon>Blattoidea</taxon>
        <taxon>Termitoidae</taxon>
        <taxon>Kalotermitidae</taxon>
        <taxon>Cryptotermitinae</taxon>
        <taxon>Cryptotermes</taxon>
    </lineage>
</organism>
<keyword evidence="8" id="KW-0492">Microsome</keyword>
<evidence type="ECO:0000256" key="1">
    <source>
        <dbReference type="ARBA" id="ARBA00001971"/>
    </source>
</evidence>
<comment type="subcellular location">
    <subcellularLocation>
        <location evidence="3">Endoplasmic reticulum membrane</location>
        <topology evidence="3">Peripheral membrane protein</topology>
    </subcellularLocation>
    <subcellularLocation>
        <location evidence="2">Microsome membrane</location>
        <topology evidence="2">Peripheral membrane protein</topology>
    </subcellularLocation>
</comment>
<dbReference type="GO" id="GO:0004497">
    <property type="term" value="F:monooxygenase activity"/>
    <property type="evidence" value="ECO:0007669"/>
    <property type="project" value="UniProtKB-KW"/>
</dbReference>
<feature type="binding site" description="axial binding residue" evidence="13">
    <location>
        <position position="469"/>
    </location>
    <ligand>
        <name>heme</name>
        <dbReference type="ChEBI" id="CHEBI:30413"/>
    </ligand>
    <ligandPart>
        <name>Fe</name>
        <dbReference type="ChEBI" id="CHEBI:18248"/>
    </ligandPart>
</feature>
<dbReference type="CDD" id="cd11056">
    <property type="entry name" value="CYP6-like"/>
    <property type="match status" value="1"/>
</dbReference>
<dbReference type="AlphaFoldDB" id="A0A2J7PTV4"/>
<gene>
    <name evidence="16" type="primary">CYP9E2_15</name>
    <name evidence="16" type="ORF">B7P43_G14761</name>
</gene>
<dbReference type="InterPro" id="IPR001128">
    <property type="entry name" value="Cyt_P450"/>
</dbReference>
<evidence type="ECO:0000256" key="10">
    <source>
        <dbReference type="ARBA" id="ARBA00023004"/>
    </source>
</evidence>
<dbReference type="InterPro" id="IPR050476">
    <property type="entry name" value="Insect_CytP450_Detox"/>
</dbReference>
<dbReference type="Gene3D" id="1.10.630.10">
    <property type="entry name" value="Cytochrome P450"/>
    <property type="match status" value="1"/>
</dbReference>
<keyword evidence="15" id="KW-1133">Transmembrane helix</keyword>
<evidence type="ECO:0000256" key="13">
    <source>
        <dbReference type="PIRSR" id="PIRSR602401-1"/>
    </source>
</evidence>
<reference evidence="16 17" key="1">
    <citation type="submission" date="2017-12" db="EMBL/GenBank/DDBJ databases">
        <title>Hemimetabolous genomes reveal molecular basis of termite eusociality.</title>
        <authorList>
            <person name="Harrison M.C."/>
            <person name="Jongepier E."/>
            <person name="Robertson H.M."/>
            <person name="Arning N."/>
            <person name="Bitard-Feildel T."/>
            <person name="Chao H."/>
            <person name="Childers C.P."/>
            <person name="Dinh H."/>
            <person name="Doddapaneni H."/>
            <person name="Dugan S."/>
            <person name="Gowin J."/>
            <person name="Greiner C."/>
            <person name="Han Y."/>
            <person name="Hu H."/>
            <person name="Hughes D.S.T."/>
            <person name="Huylmans A.-K."/>
            <person name="Kemena C."/>
            <person name="Kremer L.P.M."/>
            <person name="Lee S.L."/>
            <person name="Lopez-Ezquerra A."/>
            <person name="Mallet L."/>
            <person name="Monroy-Kuhn J.M."/>
            <person name="Moser A."/>
            <person name="Murali S.C."/>
            <person name="Muzny D.M."/>
            <person name="Otani S."/>
            <person name="Piulachs M.-D."/>
            <person name="Poelchau M."/>
            <person name="Qu J."/>
            <person name="Schaub F."/>
            <person name="Wada-Katsumata A."/>
            <person name="Worley K.C."/>
            <person name="Xie Q."/>
            <person name="Ylla G."/>
            <person name="Poulsen M."/>
            <person name="Gibbs R.A."/>
            <person name="Schal C."/>
            <person name="Richards S."/>
            <person name="Belles X."/>
            <person name="Korb J."/>
            <person name="Bornberg-Bauer E."/>
        </authorList>
    </citation>
    <scope>NUCLEOTIDE SEQUENCE [LARGE SCALE GENOMIC DNA]</scope>
    <source>
        <tissue evidence="16">Whole body</tissue>
    </source>
</reference>
<keyword evidence="6 13" id="KW-0479">Metal-binding</keyword>
<protein>
    <submittedName>
        <fullName evidence="16">Cytochrome P450 9e2</fullName>
    </submittedName>
</protein>
<keyword evidence="10 13" id="KW-0408">Iron</keyword>
<dbReference type="SUPFAM" id="SSF48264">
    <property type="entry name" value="Cytochrome P450"/>
    <property type="match status" value="1"/>
</dbReference>
<feature type="transmembrane region" description="Helical" evidence="15">
    <location>
        <begin position="226"/>
        <end position="243"/>
    </location>
</feature>
<dbReference type="PRINTS" id="PR00385">
    <property type="entry name" value="P450"/>
</dbReference>
<evidence type="ECO:0000256" key="8">
    <source>
        <dbReference type="ARBA" id="ARBA00022848"/>
    </source>
</evidence>
<evidence type="ECO:0000256" key="6">
    <source>
        <dbReference type="ARBA" id="ARBA00022723"/>
    </source>
</evidence>
<evidence type="ECO:0000256" key="15">
    <source>
        <dbReference type="SAM" id="Phobius"/>
    </source>
</evidence>
<comment type="cofactor">
    <cofactor evidence="1 13">
        <name>heme</name>
        <dbReference type="ChEBI" id="CHEBI:30413"/>
    </cofactor>
</comment>
<evidence type="ECO:0000256" key="4">
    <source>
        <dbReference type="ARBA" id="ARBA00010617"/>
    </source>
</evidence>
<keyword evidence="12 15" id="KW-0472">Membrane</keyword>
<keyword evidence="7" id="KW-0256">Endoplasmic reticulum</keyword>
<dbReference type="GO" id="GO:0005506">
    <property type="term" value="F:iron ion binding"/>
    <property type="evidence" value="ECO:0007669"/>
    <property type="project" value="InterPro"/>
</dbReference>
<evidence type="ECO:0000313" key="17">
    <source>
        <dbReference type="Proteomes" id="UP000235965"/>
    </source>
</evidence>
<evidence type="ECO:0000256" key="9">
    <source>
        <dbReference type="ARBA" id="ARBA00023002"/>
    </source>
</evidence>
<dbReference type="GO" id="GO:0020037">
    <property type="term" value="F:heme binding"/>
    <property type="evidence" value="ECO:0007669"/>
    <property type="project" value="InterPro"/>
</dbReference>
<keyword evidence="5 13" id="KW-0349">Heme</keyword>
<dbReference type="GO" id="GO:0005789">
    <property type="term" value="C:endoplasmic reticulum membrane"/>
    <property type="evidence" value="ECO:0007669"/>
    <property type="project" value="UniProtKB-SubCell"/>
</dbReference>
<evidence type="ECO:0000256" key="5">
    <source>
        <dbReference type="ARBA" id="ARBA00022617"/>
    </source>
</evidence>
<evidence type="ECO:0000256" key="11">
    <source>
        <dbReference type="ARBA" id="ARBA00023033"/>
    </source>
</evidence>
<dbReference type="InterPro" id="IPR002401">
    <property type="entry name" value="Cyt_P450_E_grp-I"/>
</dbReference>
<evidence type="ECO:0000256" key="7">
    <source>
        <dbReference type="ARBA" id="ARBA00022824"/>
    </source>
</evidence>
<name>A0A2J7PTV4_9NEOP</name>
<dbReference type="InterPro" id="IPR036396">
    <property type="entry name" value="Cyt_P450_sf"/>
</dbReference>
<comment type="caution">
    <text evidence="16">The sequence shown here is derived from an EMBL/GenBank/DDBJ whole genome shotgun (WGS) entry which is preliminary data.</text>
</comment>
<dbReference type="Pfam" id="PF00067">
    <property type="entry name" value="p450"/>
    <property type="match status" value="1"/>
</dbReference>
<keyword evidence="9 14" id="KW-0560">Oxidoreductase</keyword>
<evidence type="ECO:0000256" key="3">
    <source>
        <dbReference type="ARBA" id="ARBA00004406"/>
    </source>
</evidence>
<dbReference type="PROSITE" id="PS00086">
    <property type="entry name" value="CYTOCHROME_P450"/>
    <property type="match status" value="1"/>
</dbReference>
<keyword evidence="17" id="KW-1185">Reference proteome</keyword>
<dbReference type="PRINTS" id="PR00463">
    <property type="entry name" value="EP450I"/>
</dbReference>
<keyword evidence="11 14" id="KW-0503">Monooxygenase</keyword>
<dbReference type="PANTHER" id="PTHR24292">
    <property type="entry name" value="CYTOCHROME P450"/>
    <property type="match status" value="1"/>
</dbReference>
<dbReference type="PANTHER" id="PTHR24292:SF54">
    <property type="entry name" value="CYP9F3-RELATED"/>
    <property type="match status" value="1"/>
</dbReference>
<sequence length="527" mass="61236">MVLWISFEALCIITPLLLWGLYWYCTMTFNYWKKKRIHYIEPVILFGNIKDRALFRTSFHEFQKELYRRFDGHKYAGFYEGRQPVLMIRDPELIKLIMIRDFEHFVDRATLGLSSSPYFKNMLINIKGQQWKNLRALMTPTFSSGKLKAMEILVEQCGQQLGTFLQNETGNKNRDDKCTELEMKELFGRFTLDVIATCAFGVQCDSLKDRNAEFVKTAARFNDISLLNRLLIFFVILFCRQYARFFPIRGVNRQAMAFLVDVLKKTVEHRRQHKEQKWNDFLQLMIDAAAQERGERSDEKQDINDTKQTSATVLNEETIIAQSLLFLLAGFETSSTLLTYASYELALNQDIQQKLRKEVEDVLGKYGGHCSYEALLEMTYLEMVLLESLRKYPPVARVDRACTQPYIIPGTNIELEVGTSVCIPILGLHHDPQYYPQPEVFDPNRFTPAQKLTRSPYVFLPFGSGPRNCIGTRFALMTTKIAMVHLIKDFCLQPSMKTDVPLKFSKFSTFLKAENGVWLNIKRNTEI</sequence>
<dbReference type="OrthoDB" id="2789670at2759"/>
<dbReference type="STRING" id="105785.A0A2J7PTV4"/>
<dbReference type="FunFam" id="1.10.630.10:FF:000042">
    <property type="entry name" value="Cytochrome P450"/>
    <property type="match status" value="1"/>
</dbReference>
<accession>A0A2J7PTV4</accession>
<proteinExistence type="inferred from homology"/>
<evidence type="ECO:0000256" key="2">
    <source>
        <dbReference type="ARBA" id="ARBA00004174"/>
    </source>
</evidence>
<comment type="similarity">
    <text evidence="4 14">Belongs to the cytochrome P450 family.</text>
</comment>
<dbReference type="Proteomes" id="UP000235965">
    <property type="component" value="Unassembled WGS sequence"/>
</dbReference>
<evidence type="ECO:0000256" key="14">
    <source>
        <dbReference type="RuleBase" id="RU000461"/>
    </source>
</evidence>
<dbReference type="EMBL" id="NEVH01021221">
    <property type="protein sequence ID" value="PNF19765.1"/>
    <property type="molecule type" value="Genomic_DNA"/>
</dbReference>
<dbReference type="InParanoid" id="A0A2J7PTV4"/>
<dbReference type="InterPro" id="IPR017972">
    <property type="entry name" value="Cyt_P450_CS"/>
</dbReference>
<feature type="transmembrane region" description="Helical" evidence="15">
    <location>
        <begin position="6"/>
        <end position="25"/>
    </location>
</feature>
<evidence type="ECO:0000313" key="16">
    <source>
        <dbReference type="EMBL" id="PNF19765.1"/>
    </source>
</evidence>
<keyword evidence="15" id="KW-0812">Transmembrane</keyword>